<protein>
    <submittedName>
        <fullName evidence="9">Efflux ABC transporter, permease protein</fullName>
    </submittedName>
</protein>
<dbReference type="HOGENOM" id="CLU_008713_2_0_10"/>
<evidence type="ECO:0000256" key="4">
    <source>
        <dbReference type="ARBA" id="ARBA00022989"/>
    </source>
</evidence>
<reference evidence="9 10" key="1">
    <citation type="submission" date="2011-08" db="EMBL/GenBank/DDBJ databases">
        <authorList>
            <person name="Weinstock G."/>
            <person name="Sodergren E."/>
            <person name="Clifton S."/>
            <person name="Fulton L."/>
            <person name="Fulton B."/>
            <person name="Courtney L."/>
            <person name="Fronick C."/>
            <person name="Harrison M."/>
            <person name="Strong C."/>
            <person name="Farmer C."/>
            <person name="Delahaunty K."/>
            <person name="Markovic C."/>
            <person name="Hall O."/>
            <person name="Minx P."/>
            <person name="Tomlinson C."/>
            <person name="Mitreva M."/>
            <person name="Hou S."/>
            <person name="Chen J."/>
            <person name="Wollam A."/>
            <person name="Pepin K.H."/>
            <person name="Johnson M."/>
            <person name="Bhonagiri V."/>
            <person name="Zhang X."/>
            <person name="Suruliraj S."/>
            <person name="Warren W."/>
            <person name="Chinwalla A."/>
            <person name="Mardis E.R."/>
            <person name="Wilson R.K."/>
        </authorList>
    </citation>
    <scope>NUCLEOTIDE SEQUENCE [LARGE SCALE GENOMIC DNA]</scope>
    <source>
        <strain evidence="9 10">DSM 18206</strain>
    </source>
</reference>
<dbReference type="AlphaFoldDB" id="G6AYU1"/>
<feature type="transmembrane region" description="Helical" evidence="6">
    <location>
        <begin position="414"/>
        <end position="435"/>
    </location>
</feature>
<name>G6AYU1_9BACT</name>
<feature type="domain" description="ABC3 transporter permease C-terminal" evidence="7">
    <location>
        <begin position="280"/>
        <end position="392"/>
    </location>
</feature>
<evidence type="ECO:0000313" key="10">
    <source>
        <dbReference type="Proteomes" id="UP000004407"/>
    </source>
</evidence>
<evidence type="ECO:0000313" key="9">
    <source>
        <dbReference type="EMBL" id="EHJ38947.1"/>
    </source>
</evidence>
<evidence type="ECO:0000259" key="8">
    <source>
        <dbReference type="Pfam" id="PF12704"/>
    </source>
</evidence>
<feature type="transmembrane region" description="Helical" evidence="6">
    <location>
        <begin position="712"/>
        <end position="733"/>
    </location>
</feature>
<comment type="caution">
    <text evidence="9">The sequence shown here is derived from an EMBL/GenBank/DDBJ whole genome shotgun (WGS) entry which is preliminary data.</text>
</comment>
<feature type="transmembrane region" description="Helical" evidence="6">
    <location>
        <begin position="367"/>
        <end position="393"/>
    </location>
</feature>
<evidence type="ECO:0000256" key="2">
    <source>
        <dbReference type="ARBA" id="ARBA00022475"/>
    </source>
</evidence>
<proteinExistence type="predicted"/>
<sequence length="792" mass="88990">MKTFLYMFRRYRIATLLNLFGLSVAVATFYLFMTQVIYNRTYNHNLNDYEHMYRLEIYGNLFGDNWGCTICRPFATMLRDIPQVKSVVYYSPYVNQTDVKVNNRTITVPIVYMSKPGIEFFTGKLISGSSKSWGTGATAIVNRSNAEKMFGTANAVGKTFEAINNNDGGTIPVTVVGVSEDMPDNCTVSNGLYICDNESGLTDWSEWSYCIFLRLADGTNPKKVERAIKLAFMKANDISEKEFDKEVKMNFRITPVDDIYFSGIGLQDKGNRSLVDVLTVASVFVLFIALLNLLNFSLSEVPIRMRGINTRRVMGASVGGLRLKMIMESVLFAFVGLVIGVLLVVAFQRSEACMKLVSGDISFSAHWLLVAVMAASALVVGALAAVVPAFYSTSFAPALVLKGSFGLSPRGRQLRLAIMAVQFCVAFVLAIYIGVMSSQSSYIFNCDYGFNKNEVFYTWLSDEAKAKRETIRTELKKLPFVENVGFAQKAIGSGDQYMGWGRGSGEHQMSLQVLPCDYEYPQTMGLKILEGRNFNEADMKTGAYVLNKAAMQQYKWLAVGDSIGRQNEWGPTSNYLIVGVCNNFKLKSMRNDNSRVAIAFIIFGPDMEQWGDRCNQVFVRVAKGQDKVEAKRRITDVLNRLDTSQKYEMNFLDNDLQQTYVDEFRFISQVKFFAIICIIITIIGVFSLTMFETEYRRKEIGIRKVMGSSVGSIVRLFAMRYTVPLVVSFVVAAPVGWWLSMQWLQSFAEHTPLHWWLFPLSFVGVSAVVIATVVAQSWRVATQNPVESIKTE</sequence>
<dbReference type="InterPro" id="IPR050250">
    <property type="entry name" value="Macrolide_Exporter_MacB"/>
</dbReference>
<dbReference type="PANTHER" id="PTHR30572">
    <property type="entry name" value="MEMBRANE COMPONENT OF TRANSPORTER-RELATED"/>
    <property type="match status" value="1"/>
</dbReference>
<dbReference type="Pfam" id="PF02687">
    <property type="entry name" value="FtsX"/>
    <property type="match status" value="2"/>
</dbReference>
<comment type="subcellular location">
    <subcellularLocation>
        <location evidence="1">Cell membrane</location>
        <topology evidence="1">Multi-pass membrane protein</topology>
    </subcellularLocation>
</comment>
<feature type="transmembrane region" description="Helical" evidence="6">
    <location>
        <begin position="277"/>
        <end position="296"/>
    </location>
</feature>
<organism evidence="9 10">
    <name type="scientific">Leyella stercorea DSM 18206</name>
    <dbReference type="NCBI Taxonomy" id="1002367"/>
    <lineage>
        <taxon>Bacteria</taxon>
        <taxon>Pseudomonadati</taxon>
        <taxon>Bacteroidota</taxon>
        <taxon>Bacteroidia</taxon>
        <taxon>Bacteroidales</taxon>
        <taxon>Prevotellaceae</taxon>
        <taxon>Leyella</taxon>
    </lineage>
</organism>
<keyword evidence="5 6" id="KW-0472">Membrane</keyword>
<dbReference type="RefSeq" id="WP_007900582.1">
    <property type="nucleotide sequence ID" value="NZ_JH379441.1"/>
</dbReference>
<keyword evidence="3 6" id="KW-0812">Transmembrane</keyword>
<feature type="transmembrane region" description="Helical" evidence="6">
    <location>
        <begin position="330"/>
        <end position="347"/>
    </location>
</feature>
<feature type="domain" description="ABC3 transporter permease C-terminal" evidence="7">
    <location>
        <begin position="672"/>
        <end position="785"/>
    </location>
</feature>
<dbReference type="eggNOG" id="COG0577">
    <property type="taxonomic scope" value="Bacteria"/>
</dbReference>
<dbReference type="GeneID" id="78337406"/>
<dbReference type="Pfam" id="PF12704">
    <property type="entry name" value="MacB_PCD"/>
    <property type="match status" value="2"/>
</dbReference>
<dbReference type="PATRIC" id="fig|1002367.3.peg.1460"/>
<dbReference type="GO" id="GO:0022857">
    <property type="term" value="F:transmembrane transporter activity"/>
    <property type="evidence" value="ECO:0007669"/>
    <property type="project" value="TreeGrafter"/>
</dbReference>
<keyword evidence="4 6" id="KW-1133">Transmembrane helix</keyword>
<feature type="transmembrane region" description="Helical" evidence="6">
    <location>
        <begin position="12"/>
        <end position="33"/>
    </location>
</feature>
<dbReference type="Proteomes" id="UP000004407">
    <property type="component" value="Unassembled WGS sequence"/>
</dbReference>
<dbReference type="GO" id="GO:0005886">
    <property type="term" value="C:plasma membrane"/>
    <property type="evidence" value="ECO:0007669"/>
    <property type="project" value="UniProtKB-SubCell"/>
</dbReference>
<feature type="transmembrane region" description="Helical" evidence="6">
    <location>
        <begin position="672"/>
        <end position="691"/>
    </location>
</feature>
<accession>G6AYU1</accession>
<feature type="transmembrane region" description="Helical" evidence="6">
    <location>
        <begin position="753"/>
        <end position="775"/>
    </location>
</feature>
<feature type="domain" description="MacB-like periplasmic core" evidence="8">
    <location>
        <begin position="15"/>
        <end position="229"/>
    </location>
</feature>
<keyword evidence="2" id="KW-1003">Cell membrane</keyword>
<evidence type="ECO:0000256" key="1">
    <source>
        <dbReference type="ARBA" id="ARBA00004651"/>
    </source>
</evidence>
<dbReference type="EMBL" id="AFZZ01000162">
    <property type="protein sequence ID" value="EHJ38947.1"/>
    <property type="molecule type" value="Genomic_DNA"/>
</dbReference>
<evidence type="ECO:0000259" key="7">
    <source>
        <dbReference type="Pfam" id="PF02687"/>
    </source>
</evidence>
<dbReference type="InterPro" id="IPR003838">
    <property type="entry name" value="ABC3_permease_C"/>
</dbReference>
<gene>
    <name evidence="9" type="ORF">HMPREF0673_01802</name>
</gene>
<feature type="domain" description="MacB-like periplasmic core" evidence="8">
    <location>
        <begin position="468"/>
        <end position="636"/>
    </location>
</feature>
<evidence type="ECO:0000256" key="5">
    <source>
        <dbReference type="ARBA" id="ARBA00023136"/>
    </source>
</evidence>
<dbReference type="InterPro" id="IPR025857">
    <property type="entry name" value="MacB_PCD"/>
</dbReference>
<dbReference type="PANTHER" id="PTHR30572:SF18">
    <property type="entry name" value="ABC-TYPE MACROLIDE FAMILY EXPORT SYSTEM PERMEASE COMPONENT 2"/>
    <property type="match status" value="1"/>
</dbReference>
<evidence type="ECO:0000256" key="6">
    <source>
        <dbReference type="SAM" id="Phobius"/>
    </source>
</evidence>
<evidence type="ECO:0000256" key="3">
    <source>
        <dbReference type="ARBA" id="ARBA00022692"/>
    </source>
</evidence>